<keyword evidence="7" id="KW-1185">Reference proteome</keyword>
<comment type="caution">
    <text evidence="6">The sequence shown here is derived from an EMBL/GenBank/DDBJ whole genome shotgun (WGS) entry which is preliminary data.</text>
</comment>
<dbReference type="Proteomes" id="UP001190700">
    <property type="component" value="Unassembled WGS sequence"/>
</dbReference>
<sequence>GGFGGRAADVAECRVRWCQEGLAARQAAAASASEGGAPDGLKMEGPEVLQFPGSSDGETKVVREGNTGMVYSWNAGTGAWEKLGEVVGAPENSVAVEGRMLHGVQYDYVFDVDIEDGVPPRKLPFNRDQNPHTVAANWLEQEGLPASYREQVVDFILQNTGGAAALPSMMPANTDPFTGAGSYMPAPASNNVGMATNPDPFTGLPTLQERHMKHRPHER</sequence>
<evidence type="ECO:0000256" key="2">
    <source>
        <dbReference type="ARBA" id="ARBA00022574"/>
    </source>
</evidence>
<dbReference type="GO" id="GO:0005737">
    <property type="term" value="C:cytoplasm"/>
    <property type="evidence" value="ECO:0007669"/>
    <property type="project" value="TreeGrafter"/>
</dbReference>
<keyword evidence="1" id="KW-0963">Cytoplasm</keyword>
<evidence type="ECO:0000256" key="1">
    <source>
        <dbReference type="ARBA" id="ARBA00022490"/>
    </source>
</evidence>
<dbReference type="PROSITE" id="PS51394">
    <property type="entry name" value="PFU"/>
    <property type="match status" value="1"/>
</dbReference>
<feature type="region of interest" description="Disordered" evidence="4">
    <location>
        <begin position="196"/>
        <end position="219"/>
    </location>
</feature>
<proteinExistence type="predicted"/>
<feature type="non-terminal residue" evidence="6">
    <location>
        <position position="1"/>
    </location>
</feature>
<reference evidence="6 7" key="1">
    <citation type="journal article" date="2015" name="Genome Biol. Evol.">
        <title>Comparative Genomics of a Bacterivorous Green Alga Reveals Evolutionary Causalities and Consequences of Phago-Mixotrophic Mode of Nutrition.</title>
        <authorList>
            <person name="Burns J.A."/>
            <person name="Paasch A."/>
            <person name="Narechania A."/>
            <person name="Kim E."/>
        </authorList>
    </citation>
    <scope>NUCLEOTIDE SEQUENCE [LARGE SCALE GENOMIC DNA]</scope>
    <source>
        <strain evidence="6 7">PLY_AMNH</strain>
    </source>
</reference>
<dbReference type="InterPro" id="IPR015155">
    <property type="entry name" value="PFU"/>
</dbReference>
<dbReference type="PANTHER" id="PTHR19849:SF0">
    <property type="entry name" value="PHOSPHOLIPASE A-2-ACTIVATING PROTEIN"/>
    <property type="match status" value="1"/>
</dbReference>
<feature type="domain" description="PFU" evidence="5">
    <location>
        <begin position="72"/>
        <end position="170"/>
    </location>
</feature>
<keyword evidence="2" id="KW-0853">WD repeat</keyword>
<dbReference type="EMBL" id="LGRX02022178">
    <property type="protein sequence ID" value="KAK3255871.1"/>
    <property type="molecule type" value="Genomic_DNA"/>
</dbReference>
<dbReference type="GO" id="GO:0043130">
    <property type="term" value="F:ubiquitin binding"/>
    <property type="evidence" value="ECO:0007669"/>
    <property type="project" value="TreeGrafter"/>
</dbReference>
<keyword evidence="3" id="KW-0677">Repeat</keyword>
<dbReference type="GO" id="GO:0010992">
    <property type="term" value="P:ubiquitin recycling"/>
    <property type="evidence" value="ECO:0007669"/>
    <property type="project" value="TreeGrafter"/>
</dbReference>
<dbReference type="GO" id="GO:0005634">
    <property type="term" value="C:nucleus"/>
    <property type="evidence" value="ECO:0007669"/>
    <property type="project" value="TreeGrafter"/>
</dbReference>
<accession>A0AAE0KPC7</accession>
<dbReference type="InterPro" id="IPR038122">
    <property type="entry name" value="PFU_sf"/>
</dbReference>
<dbReference type="GO" id="GO:0043161">
    <property type="term" value="P:proteasome-mediated ubiquitin-dependent protein catabolic process"/>
    <property type="evidence" value="ECO:0007669"/>
    <property type="project" value="TreeGrafter"/>
</dbReference>
<evidence type="ECO:0000256" key="3">
    <source>
        <dbReference type="ARBA" id="ARBA00022737"/>
    </source>
</evidence>
<dbReference type="Gene3D" id="3.10.20.870">
    <property type="entry name" value="PFU (PLAA family ubiquitin binding), C-terminal domain"/>
    <property type="match status" value="1"/>
</dbReference>
<protein>
    <recommendedName>
        <fullName evidence="5">PFU domain-containing protein</fullName>
    </recommendedName>
</protein>
<organism evidence="6 7">
    <name type="scientific">Cymbomonas tetramitiformis</name>
    <dbReference type="NCBI Taxonomy" id="36881"/>
    <lineage>
        <taxon>Eukaryota</taxon>
        <taxon>Viridiplantae</taxon>
        <taxon>Chlorophyta</taxon>
        <taxon>Pyramimonadophyceae</taxon>
        <taxon>Pyramimonadales</taxon>
        <taxon>Pyramimonadaceae</taxon>
        <taxon>Cymbomonas</taxon>
    </lineage>
</organism>
<dbReference type="PANTHER" id="PTHR19849">
    <property type="entry name" value="PHOSPHOLIPASE A-2-ACTIVATING PROTEIN"/>
    <property type="match status" value="1"/>
</dbReference>
<dbReference type="AlphaFoldDB" id="A0AAE0KPC7"/>
<evidence type="ECO:0000256" key="4">
    <source>
        <dbReference type="SAM" id="MobiDB-lite"/>
    </source>
</evidence>
<name>A0AAE0KPC7_9CHLO</name>
<gene>
    <name evidence="6" type="ORF">CYMTET_34970</name>
</gene>
<evidence type="ECO:0000313" key="7">
    <source>
        <dbReference type="Proteomes" id="UP001190700"/>
    </source>
</evidence>
<evidence type="ECO:0000259" key="5">
    <source>
        <dbReference type="PROSITE" id="PS51394"/>
    </source>
</evidence>
<evidence type="ECO:0000313" key="6">
    <source>
        <dbReference type="EMBL" id="KAK3255871.1"/>
    </source>
</evidence>
<dbReference type="Pfam" id="PF09070">
    <property type="entry name" value="PFU"/>
    <property type="match status" value="1"/>
</dbReference>